<dbReference type="Proteomes" id="UP000036681">
    <property type="component" value="Unplaced"/>
</dbReference>
<accession>A0A0M3I136</accession>
<proteinExistence type="predicted"/>
<evidence type="ECO:0000256" key="1">
    <source>
        <dbReference type="SAM" id="Phobius"/>
    </source>
</evidence>
<dbReference type="AlphaFoldDB" id="A0A0M3I136"/>
<protein>
    <submittedName>
        <fullName evidence="3">GPI mannosyltransferase 2</fullName>
    </submittedName>
</protein>
<keyword evidence="1" id="KW-0472">Membrane</keyword>
<evidence type="ECO:0000313" key="3">
    <source>
        <dbReference type="WBParaSite" id="ALUE_0000993401-mRNA-1"/>
    </source>
</evidence>
<dbReference type="WBParaSite" id="ALUE_0000993401-mRNA-1">
    <property type="protein sequence ID" value="ALUE_0000993401-mRNA-1"/>
    <property type="gene ID" value="ALUE_0000993401"/>
</dbReference>
<keyword evidence="2" id="KW-1185">Reference proteome</keyword>
<organism evidence="2 3">
    <name type="scientific">Ascaris lumbricoides</name>
    <name type="common">Giant roundworm</name>
    <dbReference type="NCBI Taxonomy" id="6252"/>
    <lineage>
        <taxon>Eukaryota</taxon>
        <taxon>Metazoa</taxon>
        <taxon>Ecdysozoa</taxon>
        <taxon>Nematoda</taxon>
        <taxon>Chromadorea</taxon>
        <taxon>Rhabditida</taxon>
        <taxon>Spirurina</taxon>
        <taxon>Ascaridomorpha</taxon>
        <taxon>Ascaridoidea</taxon>
        <taxon>Ascarididae</taxon>
        <taxon>Ascaris</taxon>
    </lineage>
</organism>
<keyword evidence="1" id="KW-1133">Transmembrane helix</keyword>
<feature type="transmembrane region" description="Helical" evidence="1">
    <location>
        <begin position="45"/>
        <end position="65"/>
    </location>
</feature>
<sequence>MVLLVSARVFCVASGRGTTAAMDWYLLVEACLYYEHDASHITHRFPMQLIAHPFLLAPFAALFAFPLNSYMIASLFHSVNPGGIILQPRFSAIPLKILL</sequence>
<evidence type="ECO:0000313" key="2">
    <source>
        <dbReference type="Proteomes" id="UP000036681"/>
    </source>
</evidence>
<name>A0A0M3I136_ASCLU</name>
<keyword evidence="1" id="KW-0812">Transmembrane</keyword>
<reference evidence="3" key="1">
    <citation type="submission" date="2017-02" db="UniProtKB">
        <authorList>
            <consortium name="WormBaseParasite"/>
        </authorList>
    </citation>
    <scope>IDENTIFICATION</scope>
</reference>